<evidence type="ECO:0000256" key="4">
    <source>
        <dbReference type="ARBA" id="ARBA00023157"/>
    </source>
</evidence>
<feature type="signal peptide" evidence="8">
    <location>
        <begin position="1"/>
        <end position="19"/>
    </location>
</feature>
<accession>A0A815RHD0</accession>
<dbReference type="PROSITE" id="PS00022">
    <property type="entry name" value="EGF_1"/>
    <property type="match status" value="1"/>
</dbReference>
<protein>
    <recommendedName>
        <fullName evidence="9">EGF-like domain-containing protein</fullName>
    </recommendedName>
</protein>
<evidence type="ECO:0000313" key="12">
    <source>
        <dbReference type="Proteomes" id="UP000663891"/>
    </source>
</evidence>
<evidence type="ECO:0000256" key="6">
    <source>
        <dbReference type="SAM" id="MobiDB-lite"/>
    </source>
</evidence>
<dbReference type="InterPro" id="IPR051022">
    <property type="entry name" value="Notch_Cell-Fate_Det"/>
</dbReference>
<evidence type="ECO:0000256" key="2">
    <source>
        <dbReference type="ARBA" id="ARBA00022729"/>
    </source>
</evidence>
<keyword evidence="4 5" id="KW-1015">Disulfide bond</keyword>
<dbReference type="GO" id="GO:0007157">
    <property type="term" value="P:heterophilic cell-cell adhesion via plasma membrane cell adhesion molecules"/>
    <property type="evidence" value="ECO:0007669"/>
    <property type="project" value="TreeGrafter"/>
</dbReference>
<evidence type="ECO:0000256" key="1">
    <source>
        <dbReference type="ARBA" id="ARBA00022536"/>
    </source>
</evidence>
<name>A0A815RHD0_9BILA</name>
<dbReference type="PANTHER" id="PTHR24049">
    <property type="entry name" value="CRUMBS FAMILY MEMBER"/>
    <property type="match status" value="1"/>
</dbReference>
<dbReference type="PANTHER" id="PTHR24049:SF22">
    <property type="entry name" value="DROSOPHILA CRUMBS HOMOLOG"/>
    <property type="match status" value="1"/>
</dbReference>
<comment type="caution">
    <text evidence="5">Lacks conserved residue(s) required for the propagation of feature annotation.</text>
</comment>
<evidence type="ECO:0000313" key="10">
    <source>
        <dbReference type="EMBL" id="CAF1477103.1"/>
    </source>
</evidence>
<keyword evidence="1 5" id="KW-0245">EGF-like domain</keyword>
<dbReference type="PROSITE" id="PS50026">
    <property type="entry name" value="EGF_3"/>
    <property type="match status" value="3"/>
</dbReference>
<feature type="disulfide bond" evidence="5">
    <location>
        <begin position="191"/>
        <end position="200"/>
    </location>
</feature>
<keyword evidence="7" id="KW-1133">Transmembrane helix</keyword>
<dbReference type="Pfam" id="PF00008">
    <property type="entry name" value="EGF"/>
    <property type="match status" value="1"/>
</dbReference>
<keyword evidence="7" id="KW-0472">Membrane</keyword>
<gene>
    <name evidence="11" type="ORF">OKA104_LOCUS29365</name>
    <name evidence="10" type="ORF">VCS650_LOCUS40955</name>
</gene>
<feature type="compositionally biased region" description="Basic residues" evidence="6">
    <location>
        <begin position="294"/>
        <end position="314"/>
    </location>
</feature>
<dbReference type="EMBL" id="CAJNON010001644">
    <property type="protein sequence ID" value="CAF1477103.1"/>
    <property type="molecule type" value="Genomic_DNA"/>
</dbReference>
<proteinExistence type="predicted"/>
<feature type="domain" description="EGF-like" evidence="9">
    <location>
        <begin position="116"/>
        <end position="157"/>
    </location>
</feature>
<evidence type="ECO:0000259" key="9">
    <source>
        <dbReference type="PROSITE" id="PS50026"/>
    </source>
</evidence>
<dbReference type="SUPFAM" id="SSF57196">
    <property type="entry name" value="EGF/Laminin"/>
    <property type="match status" value="1"/>
</dbReference>
<evidence type="ECO:0000256" key="3">
    <source>
        <dbReference type="ARBA" id="ARBA00022737"/>
    </source>
</evidence>
<dbReference type="InterPro" id="IPR000742">
    <property type="entry name" value="EGF"/>
</dbReference>
<reference evidence="10" key="1">
    <citation type="submission" date="2021-02" db="EMBL/GenBank/DDBJ databases">
        <authorList>
            <person name="Nowell W R."/>
        </authorList>
    </citation>
    <scope>NUCLEOTIDE SEQUENCE</scope>
</reference>
<keyword evidence="2 8" id="KW-0732">Signal</keyword>
<dbReference type="Gene3D" id="2.10.25.10">
    <property type="entry name" value="Laminin"/>
    <property type="match status" value="1"/>
</dbReference>
<keyword evidence="3" id="KW-0677">Repeat</keyword>
<evidence type="ECO:0000256" key="5">
    <source>
        <dbReference type="PROSITE-ProRule" id="PRU00076"/>
    </source>
</evidence>
<dbReference type="Proteomes" id="UP000663891">
    <property type="component" value="Unassembled WGS sequence"/>
</dbReference>
<dbReference type="AlphaFoldDB" id="A0A815RHD0"/>
<dbReference type="SMART" id="SM00181">
    <property type="entry name" value="EGF"/>
    <property type="match status" value="3"/>
</dbReference>
<comment type="caution">
    <text evidence="10">The sequence shown here is derived from an EMBL/GenBank/DDBJ whole genome shotgun (WGS) entry which is preliminary data.</text>
</comment>
<dbReference type="GO" id="GO:0045197">
    <property type="term" value="P:establishment or maintenance of epithelial cell apical/basal polarity"/>
    <property type="evidence" value="ECO:0007669"/>
    <property type="project" value="TreeGrafter"/>
</dbReference>
<feature type="domain" description="EGF-like" evidence="9">
    <location>
        <begin position="159"/>
        <end position="201"/>
    </location>
</feature>
<evidence type="ECO:0000313" key="11">
    <source>
        <dbReference type="EMBL" id="CAF3993732.1"/>
    </source>
</evidence>
<organism evidence="10 12">
    <name type="scientific">Adineta steineri</name>
    <dbReference type="NCBI Taxonomy" id="433720"/>
    <lineage>
        <taxon>Eukaryota</taxon>
        <taxon>Metazoa</taxon>
        <taxon>Spiralia</taxon>
        <taxon>Gnathifera</taxon>
        <taxon>Rotifera</taxon>
        <taxon>Eurotatoria</taxon>
        <taxon>Bdelloidea</taxon>
        <taxon>Adinetida</taxon>
        <taxon>Adinetidae</taxon>
        <taxon>Adineta</taxon>
    </lineage>
</organism>
<feature type="transmembrane region" description="Helical" evidence="7">
    <location>
        <begin position="257"/>
        <end position="282"/>
    </location>
</feature>
<dbReference type="GO" id="GO:0032991">
    <property type="term" value="C:protein-containing complex"/>
    <property type="evidence" value="ECO:0007669"/>
    <property type="project" value="TreeGrafter"/>
</dbReference>
<keyword evidence="7" id="KW-0812">Transmembrane</keyword>
<feature type="chain" id="PRO_5036412220" description="EGF-like domain-containing protein" evidence="8">
    <location>
        <begin position="20"/>
        <end position="329"/>
    </location>
</feature>
<dbReference type="EMBL" id="CAJOAY010002980">
    <property type="protein sequence ID" value="CAF3993732.1"/>
    <property type="molecule type" value="Genomic_DNA"/>
</dbReference>
<evidence type="ECO:0000256" key="8">
    <source>
        <dbReference type="SAM" id="SignalP"/>
    </source>
</evidence>
<dbReference type="OrthoDB" id="283575at2759"/>
<evidence type="ECO:0000256" key="7">
    <source>
        <dbReference type="SAM" id="Phobius"/>
    </source>
</evidence>
<feature type="region of interest" description="Disordered" evidence="6">
    <location>
        <begin position="293"/>
        <end position="329"/>
    </location>
</feature>
<dbReference type="GO" id="GO:0005886">
    <property type="term" value="C:plasma membrane"/>
    <property type="evidence" value="ECO:0007669"/>
    <property type="project" value="TreeGrafter"/>
</dbReference>
<feature type="domain" description="EGF-like" evidence="9">
    <location>
        <begin position="203"/>
        <end position="241"/>
    </location>
</feature>
<dbReference type="Proteomes" id="UP000663881">
    <property type="component" value="Unassembled WGS sequence"/>
</dbReference>
<dbReference type="PROSITE" id="PS01186">
    <property type="entry name" value="EGF_2"/>
    <property type="match status" value="1"/>
</dbReference>
<dbReference type="CDD" id="cd00054">
    <property type="entry name" value="EGF_CA"/>
    <property type="match status" value="1"/>
</dbReference>
<sequence length="329" mass="37557">MIVQLVILLLITSLKCVSSQDGLTQLIDIYSENITLEWKIFSISVCENLSTMNIFLFQCELPTQYLKVMDKSCLQNQTMSFQDEICYPPTRSPINPELPLYKCADETYMGLYCNITNDVCERYHPCYNEAICYSNGTIELQYSCACKSNEYSGYDCEYDNRICKNNTCLNGGTCFIRNISIANETPYVCVCKDGYTGVHCETLINMCFNITCKNNARCRPALLSWSCQCLSPTLYSGTYCEDISTALAVKQILSKSFVSVAIAAITGVFIFVITMDILKYVFKIDPVDRERQAMKKKQEKKQLEKKKKKHKSVKGLHEPSLKQCRLYPM</sequence>